<comment type="caution">
    <text evidence="1">The sequence shown here is derived from an EMBL/GenBank/DDBJ whole genome shotgun (WGS) entry which is preliminary data.</text>
</comment>
<dbReference type="SUPFAM" id="SSF52540">
    <property type="entry name" value="P-loop containing nucleoside triphosphate hydrolases"/>
    <property type="match status" value="1"/>
</dbReference>
<accession>A0A2I1DM86</accession>
<dbReference type="Proteomes" id="UP000234329">
    <property type="component" value="Unassembled WGS sequence"/>
</dbReference>
<dbReference type="Pfam" id="PF13481">
    <property type="entry name" value="AAA_25"/>
    <property type="match status" value="1"/>
</dbReference>
<protein>
    <submittedName>
        <fullName evidence="1">Uncharacterized protein</fullName>
    </submittedName>
</protein>
<evidence type="ECO:0000313" key="2">
    <source>
        <dbReference type="Proteomes" id="UP000234329"/>
    </source>
</evidence>
<dbReference type="InParanoid" id="A0A2I1DM86"/>
<proteinExistence type="predicted"/>
<dbReference type="OrthoDB" id="8905164at2"/>
<organism evidence="1 2">
    <name type="scientific">Acidithiobacillus marinus</name>
    <dbReference type="NCBI Taxonomy" id="187490"/>
    <lineage>
        <taxon>Bacteria</taxon>
        <taxon>Pseudomonadati</taxon>
        <taxon>Pseudomonadota</taxon>
        <taxon>Acidithiobacillia</taxon>
        <taxon>Acidithiobacillales</taxon>
        <taxon>Acidithiobacillaceae</taxon>
        <taxon>Acidithiobacillus</taxon>
    </lineage>
</organism>
<name>A0A2I1DM86_9PROT</name>
<gene>
    <name evidence="1" type="ORF">B1757_06635</name>
</gene>
<sequence length="493" mass="52444">MAEISAAGGGVMSWADDIPPLEAYDEFEPSPPRLSVVQDTGTADDVLPESEPAVNIPTVDVAGVWDNPSPEPDFVWDKYIPRGHVCLLSGHGGSGKSTAALQLCVAVAMGLPLFGVPTTQGPVVFFSGEDAGPILRHRLAGICHNLNVNPHLLAERLTVLDATSEPVLYRELAEFGRHTLEPAPVFHRLAEILTERQPALCVVDNASDAYEANENDRAQVRAFVRGLASLGRQGSNPAIMLLTHTPKASVRGGGESYSGSTAWHNSARARLSLAPDRDDTSRVVLSLDKMNLAPMTAEPLRLARTMGGVLVLDEPTHDAAGEPTEPPQTALLRVLGDFNHRGEHVSAEQSAHTNAWKLCRPEPSFPKRAFPVAGPLFATLRQMERDGLIEKGTYVNAYRKDRQEWLLTAKGWDAIGESAPTAPTAPTYGDGALDADSTSVAPTAPTYGAGGMGDFLAQDVGANLPDSPLAEKSVCPRCDGEGCGFCQPEGASQ</sequence>
<reference evidence="1 2" key="1">
    <citation type="submission" date="2017-03" db="EMBL/GenBank/DDBJ databases">
        <title>Draft genime sequence of the acidophilic sulfur-oxidizing bacterium Acidithiobacillus sp. SH, isolated from seawater.</title>
        <authorList>
            <person name="Sharmin S."/>
            <person name="Tokuhisa M."/>
            <person name="Kanao T."/>
            <person name="Kamimura K."/>
        </authorList>
    </citation>
    <scope>NUCLEOTIDE SEQUENCE [LARGE SCALE GENOMIC DNA]</scope>
    <source>
        <strain evidence="1 2">SH</strain>
    </source>
</reference>
<dbReference type="InterPro" id="IPR027417">
    <property type="entry name" value="P-loop_NTPase"/>
</dbReference>
<dbReference type="Gene3D" id="3.40.50.300">
    <property type="entry name" value="P-loop containing nucleotide triphosphate hydrolases"/>
    <property type="match status" value="1"/>
</dbReference>
<dbReference type="EMBL" id="MXAV01000027">
    <property type="protein sequence ID" value="PKY10983.1"/>
    <property type="molecule type" value="Genomic_DNA"/>
</dbReference>
<evidence type="ECO:0000313" key="1">
    <source>
        <dbReference type="EMBL" id="PKY10983.1"/>
    </source>
</evidence>
<dbReference type="AlphaFoldDB" id="A0A2I1DM86"/>
<keyword evidence="2" id="KW-1185">Reference proteome</keyword>